<keyword evidence="2" id="KW-1185">Reference proteome</keyword>
<evidence type="ECO:0000313" key="1">
    <source>
        <dbReference type="EMBL" id="KAI8440652.1"/>
    </source>
</evidence>
<protein>
    <submittedName>
        <fullName evidence="1">Uncharacterized protein</fullName>
    </submittedName>
</protein>
<proteinExistence type="predicted"/>
<dbReference type="EMBL" id="CM046102">
    <property type="protein sequence ID" value="KAI8440652.1"/>
    <property type="molecule type" value="Genomic_DNA"/>
</dbReference>
<name>A0ACC0KWH8_CHOFU</name>
<reference evidence="1 2" key="1">
    <citation type="journal article" date="2022" name="Genome Biol. Evol.">
        <title>The Spruce Budworm Genome: Reconstructing the Evolutionary History of Antifreeze Proteins.</title>
        <authorList>
            <person name="Beliveau C."/>
            <person name="Gagne P."/>
            <person name="Picq S."/>
            <person name="Vernygora O."/>
            <person name="Keeling C.I."/>
            <person name="Pinkney K."/>
            <person name="Doucet D."/>
            <person name="Wen F."/>
            <person name="Johnston J.S."/>
            <person name="Maaroufi H."/>
            <person name="Boyle B."/>
            <person name="Laroche J."/>
            <person name="Dewar K."/>
            <person name="Juretic N."/>
            <person name="Blackburn G."/>
            <person name="Nisole A."/>
            <person name="Brunet B."/>
            <person name="Brandao M."/>
            <person name="Lumley L."/>
            <person name="Duan J."/>
            <person name="Quan G."/>
            <person name="Lucarotti C.J."/>
            <person name="Roe A.D."/>
            <person name="Sperling F.A.H."/>
            <person name="Levesque R.C."/>
            <person name="Cusson M."/>
        </authorList>
    </citation>
    <scope>NUCLEOTIDE SEQUENCE [LARGE SCALE GENOMIC DNA]</scope>
    <source>
        <strain evidence="1">Glfc:IPQL:Cfum</strain>
    </source>
</reference>
<evidence type="ECO:0000313" key="2">
    <source>
        <dbReference type="Proteomes" id="UP001064048"/>
    </source>
</evidence>
<dbReference type="Proteomes" id="UP001064048">
    <property type="component" value="Chromosome 2"/>
</dbReference>
<comment type="caution">
    <text evidence="1">The sequence shown here is derived from an EMBL/GenBank/DDBJ whole genome shotgun (WGS) entry which is preliminary data.</text>
</comment>
<sequence length="72" mass="7579">MSEHVPAAGAAHLLTCCRAGRRLGLHPLSSPHGLLSADDGVVRAEAATLQRPRQGLRGRRPRDTSAAAAPEY</sequence>
<accession>A0ACC0KWH8</accession>
<organism evidence="1 2">
    <name type="scientific">Choristoneura fumiferana</name>
    <name type="common">Spruce budworm moth</name>
    <name type="synonym">Archips fumiferana</name>
    <dbReference type="NCBI Taxonomy" id="7141"/>
    <lineage>
        <taxon>Eukaryota</taxon>
        <taxon>Metazoa</taxon>
        <taxon>Ecdysozoa</taxon>
        <taxon>Arthropoda</taxon>
        <taxon>Hexapoda</taxon>
        <taxon>Insecta</taxon>
        <taxon>Pterygota</taxon>
        <taxon>Neoptera</taxon>
        <taxon>Endopterygota</taxon>
        <taxon>Lepidoptera</taxon>
        <taxon>Glossata</taxon>
        <taxon>Ditrysia</taxon>
        <taxon>Tortricoidea</taxon>
        <taxon>Tortricidae</taxon>
        <taxon>Tortricinae</taxon>
        <taxon>Choristoneura</taxon>
    </lineage>
</organism>
<gene>
    <name evidence="1" type="ORF">MSG28_001861</name>
</gene>